<comment type="caution">
    <text evidence="2">The sequence shown here is derived from an EMBL/GenBank/DDBJ whole genome shotgun (WGS) entry which is preliminary data.</text>
</comment>
<gene>
    <name evidence="2" type="ORF">IAB93_07865</name>
</gene>
<reference evidence="2" key="1">
    <citation type="submission" date="2020-10" db="EMBL/GenBank/DDBJ databases">
        <authorList>
            <person name="Gilroy R."/>
        </authorList>
    </citation>
    <scope>NUCLEOTIDE SEQUENCE</scope>
    <source>
        <strain evidence="2">10037</strain>
    </source>
</reference>
<dbReference type="Proteomes" id="UP000823597">
    <property type="component" value="Unassembled WGS sequence"/>
</dbReference>
<proteinExistence type="predicted"/>
<evidence type="ECO:0000313" key="3">
    <source>
        <dbReference type="Proteomes" id="UP000823597"/>
    </source>
</evidence>
<dbReference type="AlphaFoldDB" id="A0A9D9I4S1"/>
<organism evidence="2 3">
    <name type="scientific">Candidatus Merdivivens pullistercoris</name>
    <dbReference type="NCBI Taxonomy" id="2840873"/>
    <lineage>
        <taxon>Bacteria</taxon>
        <taxon>Pseudomonadati</taxon>
        <taxon>Bacteroidota</taxon>
        <taxon>Bacteroidia</taxon>
        <taxon>Bacteroidales</taxon>
        <taxon>Muribaculaceae</taxon>
        <taxon>Muribaculaceae incertae sedis</taxon>
        <taxon>Candidatus Merdivivens</taxon>
    </lineage>
</organism>
<feature type="signal peptide" evidence="1">
    <location>
        <begin position="1"/>
        <end position="22"/>
    </location>
</feature>
<evidence type="ECO:0000256" key="1">
    <source>
        <dbReference type="SAM" id="SignalP"/>
    </source>
</evidence>
<keyword evidence="1" id="KW-0732">Signal</keyword>
<evidence type="ECO:0000313" key="2">
    <source>
        <dbReference type="EMBL" id="MBO8465892.1"/>
    </source>
</evidence>
<protein>
    <submittedName>
        <fullName evidence="2">Fimbrillin family protein</fullName>
    </submittedName>
</protein>
<reference evidence="2" key="2">
    <citation type="journal article" date="2021" name="PeerJ">
        <title>Extensive microbial diversity within the chicken gut microbiome revealed by metagenomics and culture.</title>
        <authorList>
            <person name="Gilroy R."/>
            <person name="Ravi A."/>
            <person name="Getino M."/>
            <person name="Pursley I."/>
            <person name="Horton D.L."/>
            <person name="Alikhan N.F."/>
            <person name="Baker D."/>
            <person name="Gharbi K."/>
            <person name="Hall N."/>
            <person name="Watson M."/>
            <person name="Adriaenssens E.M."/>
            <person name="Foster-Nyarko E."/>
            <person name="Jarju S."/>
            <person name="Secka A."/>
            <person name="Antonio M."/>
            <person name="Oren A."/>
            <person name="Chaudhuri R.R."/>
            <person name="La Ragione R."/>
            <person name="Hildebrand F."/>
            <person name="Pallen M.J."/>
        </authorList>
    </citation>
    <scope>NUCLEOTIDE SEQUENCE</scope>
    <source>
        <strain evidence="2">10037</strain>
    </source>
</reference>
<accession>A0A9D9I4S1</accession>
<feature type="chain" id="PRO_5039482925" evidence="1">
    <location>
        <begin position="23"/>
        <end position="381"/>
    </location>
</feature>
<dbReference type="PROSITE" id="PS51257">
    <property type="entry name" value="PROKAR_LIPOPROTEIN"/>
    <property type="match status" value="1"/>
</dbReference>
<dbReference type="EMBL" id="JADIME010000083">
    <property type="protein sequence ID" value="MBO8465892.1"/>
    <property type="molecule type" value="Genomic_DNA"/>
</dbReference>
<dbReference type="Pfam" id="PF13149">
    <property type="entry name" value="Mfa_like_1"/>
    <property type="match status" value="1"/>
</dbReference>
<name>A0A9D9I4S1_9BACT</name>
<dbReference type="InterPro" id="IPR025049">
    <property type="entry name" value="Mfa-like_1"/>
</dbReference>
<sequence length="381" mass="41864">MNTTKSIIIYTAIALMTTSALASCDKAGLSAGNSDMIKFGANTVIINGDTKSGPITDGTLPDGTSFGVMGYCLSQAGPDNPTLNNTSGNIPWQQKKTLCTPTIFYDNEVTYIDGTFMYSPMKTWYEQPDFLYSFFAYYPKENFTVLSAQDDFGAPSVKFSIPFDGTTANDTTKVLDYDKVPDAMAAQEIDITKGSGIVTLNFMHLMSGLNFQVNNYNAAEDENGNLAAGKPVTIHSLKLRGKFYKSVNIYFDNRYDYPDEVFYGTYELLGDSDDDDVTVEALTSYERIGDKTLLLVSNLNKTGIEDGYLGDLKLVIEYTFGEPGNAGRKIQHISRPDNFQPSGGTIYTAQLNFIGDAFVLNFIVDNDSRWEDGGDSEITFG</sequence>
<dbReference type="CDD" id="cd13120">
    <property type="entry name" value="BF2867_like_N"/>
    <property type="match status" value="1"/>
</dbReference>